<evidence type="ECO:0000313" key="3">
    <source>
        <dbReference type="Proteomes" id="UP000078459"/>
    </source>
</evidence>
<accession>A0A179DMI9</accession>
<keyword evidence="1" id="KW-0812">Transmembrane</keyword>
<dbReference type="OrthoDB" id="773159at2"/>
<dbReference type="EMBL" id="LWHJ01000011">
    <property type="protein sequence ID" value="OAQ42255.1"/>
    <property type="molecule type" value="Genomic_DNA"/>
</dbReference>
<reference evidence="2 3" key="1">
    <citation type="submission" date="2016-04" db="EMBL/GenBank/DDBJ databases">
        <authorList>
            <person name="Evans L.H."/>
            <person name="Alamgir A."/>
            <person name="Owens N."/>
            <person name="Weber N.D."/>
            <person name="Virtaneva K."/>
            <person name="Barbian K."/>
            <person name="Babar A."/>
            <person name="Rosenke K."/>
        </authorList>
    </citation>
    <scope>NUCLEOTIDE SEQUENCE [LARGE SCALE GENOMIC DNA]</scope>
    <source>
        <strain evidence="2 3">CCM 8644</strain>
    </source>
</reference>
<evidence type="ECO:0000256" key="1">
    <source>
        <dbReference type="SAM" id="Phobius"/>
    </source>
</evidence>
<dbReference type="Proteomes" id="UP000078459">
    <property type="component" value="Unassembled WGS sequence"/>
</dbReference>
<dbReference type="AlphaFoldDB" id="A0A179DMI9"/>
<name>A0A179DMI9_9SPHI</name>
<sequence length="120" mass="13293">MFLTSGFAFSQTPSNNDSLKQAALADVNVFKLNKPDLITFRKAGRSNFRSDYFKPNTNTTRDTSLLKDSVYVQAFREAAFVKTRKRRTTGHYLAVGGAIYLGVSLVAALVIAVGLFQSYK</sequence>
<feature type="transmembrane region" description="Helical" evidence="1">
    <location>
        <begin position="92"/>
        <end position="116"/>
    </location>
</feature>
<dbReference type="STRING" id="1826909.A5893_03850"/>
<keyword evidence="1" id="KW-1133">Transmembrane helix</keyword>
<protein>
    <submittedName>
        <fullName evidence="2">Uncharacterized protein</fullName>
    </submittedName>
</protein>
<proteinExistence type="predicted"/>
<comment type="caution">
    <text evidence="2">The sequence shown here is derived from an EMBL/GenBank/DDBJ whole genome shotgun (WGS) entry which is preliminary data.</text>
</comment>
<organism evidence="2 3">
    <name type="scientific">Pedobacter psychrophilus</name>
    <dbReference type="NCBI Taxonomy" id="1826909"/>
    <lineage>
        <taxon>Bacteria</taxon>
        <taxon>Pseudomonadati</taxon>
        <taxon>Bacteroidota</taxon>
        <taxon>Sphingobacteriia</taxon>
        <taxon>Sphingobacteriales</taxon>
        <taxon>Sphingobacteriaceae</taxon>
        <taxon>Pedobacter</taxon>
    </lineage>
</organism>
<keyword evidence="3" id="KW-1185">Reference proteome</keyword>
<keyword evidence="1" id="KW-0472">Membrane</keyword>
<reference evidence="2 3" key="2">
    <citation type="submission" date="2016-06" db="EMBL/GenBank/DDBJ databases">
        <title>Pedobacter psychrophilus sp. nov., isolated from Antarctic fragmentary rock.</title>
        <authorList>
            <person name="Svec P."/>
        </authorList>
    </citation>
    <scope>NUCLEOTIDE SEQUENCE [LARGE SCALE GENOMIC DNA]</scope>
    <source>
        <strain evidence="2 3">CCM 8644</strain>
    </source>
</reference>
<gene>
    <name evidence="2" type="ORF">A5893_03850</name>
</gene>
<evidence type="ECO:0000313" key="2">
    <source>
        <dbReference type="EMBL" id="OAQ42255.1"/>
    </source>
</evidence>